<sequence length="75" mass="8845">MRSIPVLERLSSDHLTESEQPVLKGKMPFCKKHSLLARRSEVYRKQRRFEKSSTLSQTGKPTRFKNYYALSRDKS</sequence>
<evidence type="ECO:0000313" key="3">
    <source>
        <dbReference type="Proteomes" id="UP000324632"/>
    </source>
</evidence>
<evidence type="ECO:0000313" key="2">
    <source>
        <dbReference type="EMBL" id="KAA0712448.1"/>
    </source>
</evidence>
<dbReference type="EMBL" id="SOYY01000014">
    <property type="protein sequence ID" value="KAA0712448.1"/>
    <property type="molecule type" value="Genomic_DNA"/>
</dbReference>
<feature type="region of interest" description="Disordered" evidence="1">
    <location>
        <begin position="48"/>
        <end position="75"/>
    </location>
</feature>
<reference evidence="2 3" key="1">
    <citation type="journal article" date="2019" name="Mol. Ecol. Resour.">
        <title>Chromosome-level genome assembly of Triplophysa tibetana, a fish adapted to the harsh high-altitude environment of the Tibetan Plateau.</title>
        <authorList>
            <person name="Yang X."/>
            <person name="Liu H."/>
            <person name="Ma Z."/>
            <person name="Zou Y."/>
            <person name="Zou M."/>
            <person name="Mao Y."/>
            <person name="Li X."/>
            <person name="Wang H."/>
            <person name="Chen T."/>
            <person name="Wang W."/>
            <person name="Yang R."/>
        </authorList>
    </citation>
    <scope>NUCLEOTIDE SEQUENCE [LARGE SCALE GENOMIC DNA]</scope>
    <source>
        <strain evidence="2">TTIB1903HZAU</strain>
        <tissue evidence="2">Muscle</tissue>
    </source>
</reference>
<organism evidence="2 3">
    <name type="scientific">Triplophysa tibetana</name>
    <dbReference type="NCBI Taxonomy" id="1572043"/>
    <lineage>
        <taxon>Eukaryota</taxon>
        <taxon>Metazoa</taxon>
        <taxon>Chordata</taxon>
        <taxon>Craniata</taxon>
        <taxon>Vertebrata</taxon>
        <taxon>Euteleostomi</taxon>
        <taxon>Actinopterygii</taxon>
        <taxon>Neopterygii</taxon>
        <taxon>Teleostei</taxon>
        <taxon>Ostariophysi</taxon>
        <taxon>Cypriniformes</taxon>
        <taxon>Nemacheilidae</taxon>
        <taxon>Triplophysa</taxon>
    </lineage>
</organism>
<comment type="caution">
    <text evidence="2">The sequence shown here is derived from an EMBL/GenBank/DDBJ whole genome shotgun (WGS) entry which is preliminary data.</text>
</comment>
<dbReference type="AlphaFoldDB" id="A0A5A9NSJ9"/>
<name>A0A5A9NSJ9_9TELE</name>
<accession>A0A5A9NSJ9</accession>
<proteinExistence type="predicted"/>
<keyword evidence="3" id="KW-1185">Reference proteome</keyword>
<gene>
    <name evidence="2" type="ORF">E1301_Tti012951</name>
</gene>
<evidence type="ECO:0000256" key="1">
    <source>
        <dbReference type="SAM" id="MobiDB-lite"/>
    </source>
</evidence>
<dbReference type="Proteomes" id="UP000324632">
    <property type="component" value="Chromosome 14"/>
</dbReference>
<protein>
    <submittedName>
        <fullName evidence="2">Uncharacterized protein</fullName>
    </submittedName>
</protein>